<protein>
    <submittedName>
        <fullName evidence="8">Choline dehydrogenase</fullName>
        <ecNumber evidence="8">1.1.99.1</ecNumber>
    </submittedName>
</protein>
<evidence type="ECO:0000256" key="3">
    <source>
        <dbReference type="ARBA" id="ARBA00022630"/>
    </source>
</evidence>
<dbReference type="PROSITE" id="PS00624">
    <property type="entry name" value="GMC_OXRED_2"/>
    <property type="match status" value="1"/>
</dbReference>
<dbReference type="SUPFAM" id="SSF51905">
    <property type="entry name" value="FAD/NAD(P)-binding domain"/>
    <property type="match status" value="1"/>
</dbReference>
<evidence type="ECO:0000313" key="8">
    <source>
        <dbReference type="EMBL" id="MBB6011403.1"/>
    </source>
</evidence>
<dbReference type="Proteomes" id="UP000533306">
    <property type="component" value="Unassembled WGS sequence"/>
</dbReference>
<keyword evidence="8" id="KW-0560">Oxidoreductase</keyword>
<dbReference type="SUPFAM" id="SSF54373">
    <property type="entry name" value="FAD-linked reductases, C-terminal domain"/>
    <property type="match status" value="1"/>
</dbReference>
<dbReference type="Pfam" id="PF05199">
    <property type="entry name" value="GMC_oxred_C"/>
    <property type="match status" value="1"/>
</dbReference>
<dbReference type="InterPro" id="IPR000172">
    <property type="entry name" value="GMC_OxRdtase_N"/>
</dbReference>
<feature type="domain" description="Glucose-methanol-choline oxidoreductase N-terminal" evidence="7">
    <location>
        <begin position="272"/>
        <end position="286"/>
    </location>
</feature>
<dbReference type="InterPro" id="IPR036188">
    <property type="entry name" value="FAD/NAD-bd_sf"/>
</dbReference>
<evidence type="ECO:0000256" key="2">
    <source>
        <dbReference type="ARBA" id="ARBA00010790"/>
    </source>
</evidence>
<dbReference type="GO" id="GO:0008812">
    <property type="term" value="F:choline dehydrogenase activity"/>
    <property type="evidence" value="ECO:0007669"/>
    <property type="project" value="UniProtKB-EC"/>
</dbReference>
<evidence type="ECO:0000256" key="5">
    <source>
        <dbReference type="PIRSR" id="PIRSR000137-2"/>
    </source>
</evidence>
<comment type="caution">
    <text evidence="8">The sequence shown here is derived from an EMBL/GenBank/DDBJ whole genome shotgun (WGS) entry which is preliminary data.</text>
</comment>
<gene>
    <name evidence="8" type="ORF">HNR59_000748</name>
</gene>
<evidence type="ECO:0000256" key="1">
    <source>
        <dbReference type="ARBA" id="ARBA00001974"/>
    </source>
</evidence>
<accession>A0A7W9VTX7</accession>
<dbReference type="InterPro" id="IPR012132">
    <property type="entry name" value="GMC_OxRdtase"/>
</dbReference>
<proteinExistence type="inferred from homology"/>
<name>A0A7W9VTX7_9HYPH</name>
<evidence type="ECO:0000259" key="7">
    <source>
        <dbReference type="PROSITE" id="PS00624"/>
    </source>
</evidence>
<organism evidence="8 9">
    <name type="scientific">Aquamicrobium lusatiense</name>
    <dbReference type="NCBI Taxonomy" id="89772"/>
    <lineage>
        <taxon>Bacteria</taxon>
        <taxon>Pseudomonadati</taxon>
        <taxon>Pseudomonadota</taxon>
        <taxon>Alphaproteobacteria</taxon>
        <taxon>Hyphomicrobiales</taxon>
        <taxon>Phyllobacteriaceae</taxon>
        <taxon>Aquamicrobium</taxon>
    </lineage>
</organism>
<dbReference type="GO" id="GO:0050660">
    <property type="term" value="F:flavin adenine dinucleotide binding"/>
    <property type="evidence" value="ECO:0007669"/>
    <property type="project" value="InterPro"/>
</dbReference>
<keyword evidence="3" id="KW-0285">Flavoprotein</keyword>
<evidence type="ECO:0000256" key="4">
    <source>
        <dbReference type="ARBA" id="ARBA00022827"/>
    </source>
</evidence>
<feature type="binding site" evidence="5">
    <location>
        <position position="101"/>
    </location>
    <ligand>
        <name>FAD</name>
        <dbReference type="ChEBI" id="CHEBI:57692"/>
    </ligand>
</feature>
<keyword evidence="4 5" id="KW-0274">FAD</keyword>
<dbReference type="AlphaFoldDB" id="A0A7W9VTX7"/>
<dbReference type="PANTHER" id="PTHR11552:SF147">
    <property type="entry name" value="CHOLINE DEHYDROGENASE, MITOCHONDRIAL"/>
    <property type="match status" value="1"/>
</dbReference>
<reference evidence="8 9" key="1">
    <citation type="submission" date="2020-08" db="EMBL/GenBank/DDBJ databases">
        <title>Genomic Encyclopedia of Type Strains, Phase IV (KMG-IV): sequencing the most valuable type-strain genomes for metagenomic binning, comparative biology and taxonomic classification.</title>
        <authorList>
            <person name="Goeker M."/>
        </authorList>
    </citation>
    <scope>NUCLEOTIDE SEQUENCE [LARGE SCALE GENOMIC DNA]</scope>
    <source>
        <strain evidence="8 9">DSM 11099</strain>
    </source>
</reference>
<keyword evidence="9" id="KW-1185">Reference proteome</keyword>
<dbReference type="PROSITE" id="PS51257">
    <property type="entry name" value="PROKAR_LIPOPROTEIN"/>
    <property type="match status" value="1"/>
</dbReference>
<dbReference type="PIRSF" id="PIRSF000137">
    <property type="entry name" value="Alcohol_oxidase"/>
    <property type="match status" value="1"/>
</dbReference>
<dbReference type="PANTHER" id="PTHR11552">
    <property type="entry name" value="GLUCOSE-METHANOL-CHOLINE GMC OXIDOREDUCTASE"/>
    <property type="match status" value="1"/>
</dbReference>
<dbReference type="EMBL" id="JACHEU010000001">
    <property type="protein sequence ID" value="MBB6011403.1"/>
    <property type="molecule type" value="Genomic_DNA"/>
</dbReference>
<dbReference type="InterPro" id="IPR007867">
    <property type="entry name" value="GMC_OxRtase_C"/>
</dbReference>
<dbReference type="Gene3D" id="3.30.560.10">
    <property type="entry name" value="Glucose Oxidase, domain 3"/>
    <property type="match status" value="1"/>
</dbReference>
<dbReference type="RefSeq" id="WP_425488618.1">
    <property type="nucleotide sequence ID" value="NZ_JACHEU010000001.1"/>
</dbReference>
<dbReference type="EC" id="1.1.99.1" evidence="8"/>
<comment type="cofactor">
    <cofactor evidence="1 5">
        <name>FAD</name>
        <dbReference type="ChEBI" id="CHEBI:57692"/>
    </cofactor>
</comment>
<evidence type="ECO:0000256" key="6">
    <source>
        <dbReference type="SAM" id="MobiDB-lite"/>
    </source>
</evidence>
<feature type="region of interest" description="Disordered" evidence="6">
    <location>
        <begin position="411"/>
        <end position="430"/>
    </location>
</feature>
<evidence type="ECO:0000313" key="9">
    <source>
        <dbReference type="Proteomes" id="UP000533306"/>
    </source>
</evidence>
<dbReference type="Gene3D" id="3.50.50.60">
    <property type="entry name" value="FAD/NAD(P)-binding domain"/>
    <property type="match status" value="1"/>
</dbReference>
<dbReference type="Pfam" id="PF00732">
    <property type="entry name" value="GMC_oxred_N"/>
    <property type="match status" value="1"/>
</dbReference>
<sequence>MGTDRMPGGLDAADQGADQGEWDYIVVGAGSAGCVLANRLSVDPKNRVLLLEAGGSDNYHWVHIPVGYLYCIGNPRTDWCYRTAEEAGLNGRSLLYPRGKVLGGCSSINGMIYMRGQARDYDRWRQMGNPGWGWDDVLPLFRRSEDHYLHDNASHGRGGPLRVERQRLSWPILDAVTEAAAELGIPASEDFNAGDNEGAGYFEVNQKNGVRFSAARAFLKPIRNRPNLRIVTHAAAERILFDGKKATALLYRGRDGRLCSARIGRELLLSAGAINSPQLLQLSGVGPAGLLKANGIEVRHEMAGVGENLQDHLQIRTAFRIEGARTLNERQASLWGKAGIALEYALKRSGPMAMAPSQYGIFMRSDPRFDTPNIEFHIQPLSLETFGEPLHDFPAVTVSVCNLRPESRGHVRISSADPRQPPRIAPNYLSTDGDREVAVQCVQQARRLMATKRMSEFRPQEFKPGAHISTPEELWRAAGDIATTIFHPVGTARMGSDDDAVVDPQLKVRGLERLRVVDASIMPTIVSGNTHAPTVMIAEKASDMILAAR</sequence>
<comment type="similarity">
    <text evidence="2">Belongs to the GMC oxidoreductase family.</text>
</comment>